<gene>
    <name evidence="3" type="ORF">AXI58_01255</name>
</gene>
<evidence type="ECO:0000313" key="3">
    <source>
        <dbReference type="EMBL" id="KXZ17053.1"/>
    </source>
</evidence>
<evidence type="ECO:0000313" key="4">
    <source>
        <dbReference type="Proteomes" id="UP000075430"/>
    </source>
</evidence>
<dbReference type="OrthoDB" id="2883105at2"/>
<dbReference type="InterPro" id="IPR035167">
    <property type="entry name" value="DUF5316"/>
</dbReference>
<dbReference type="AlphaFoldDB" id="A0A150F4D7"/>
<reference evidence="4" key="1">
    <citation type="submission" date="2016-02" db="EMBL/GenBank/DDBJ databases">
        <authorList>
            <person name="Dunlap C."/>
        </authorList>
    </citation>
    <scope>NUCLEOTIDE SEQUENCE [LARGE SCALE GENOMIC DNA]</scope>
    <source>
        <strain evidence="4">NRRL B-41092</strain>
    </source>
</reference>
<evidence type="ECO:0000256" key="2">
    <source>
        <dbReference type="SAM" id="SignalP"/>
    </source>
</evidence>
<feature type="signal peptide" evidence="2">
    <location>
        <begin position="1"/>
        <end position="17"/>
    </location>
</feature>
<feature type="chain" id="PRO_5038654068" description="DUF5316 domain-containing protein" evidence="2">
    <location>
        <begin position="18"/>
        <end position="92"/>
    </location>
</feature>
<organism evidence="3 4">
    <name type="scientific">Bacillus nakamurai</name>
    <dbReference type="NCBI Taxonomy" id="1793963"/>
    <lineage>
        <taxon>Bacteria</taxon>
        <taxon>Bacillati</taxon>
        <taxon>Bacillota</taxon>
        <taxon>Bacilli</taxon>
        <taxon>Bacillales</taxon>
        <taxon>Bacillaceae</taxon>
        <taxon>Bacillus</taxon>
    </lineage>
</organism>
<keyword evidence="2" id="KW-0732">Signal</keyword>
<dbReference type="Proteomes" id="UP000075430">
    <property type="component" value="Unassembled WGS sequence"/>
</dbReference>
<dbReference type="EMBL" id="LSBA01000023">
    <property type="protein sequence ID" value="KXZ17053.1"/>
    <property type="molecule type" value="Genomic_DNA"/>
</dbReference>
<keyword evidence="4" id="KW-1185">Reference proteome</keyword>
<keyword evidence="1" id="KW-1133">Transmembrane helix</keyword>
<keyword evidence="1" id="KW-0472">Membrane</keyword>
<feature type="transmembrane region" description="Helical" evidence="1">
    <location>
        <begin position="70"/>
        <end position="91"/>
    </location>
</feature>
<evidence type="ECO:0000256" key="1">
    <source>
        <dbReference type="SAM" id="Phobius"/>
    </source>
</evidence>
<dbReference type="Pfam" id="PF17247">
    <property type="entry name" value="DUF5316"/>
    <property type="match status" value="1"/>
</dbReference>
<name>A0A150F4D7_9BACI</name>
<proteinExistence type="predicted"/>
<feature type="transmembrane region" description="Helical" evidence="1">
    <location>
        <begin position="27"/>
        <end position="49"/>
    </location>
</feature>
<sequence>MKKAFAAGCILASAAFAAGFILPIRHDMIYGTVSAILIVMSIIVSGLAVSGEEQRANYHSETKEGRHARLKMASAFFLAAVPSAVCLLITLL</sequence>
<accession>A0A150F4D7</accession>
<comment type="caution">
    <text evidence="3">The sequence shown here is derived from an EMBL/GenBank/DDBJ whole genome shotgun (WGS) entry which is preliminary data.</text>
</comment>
<protein>
    <recommendedName>
        <fullName evidence="5">DUF5316 domain-containing protein</fullName>
    </recommendedName>
</protein>
<dbReference type="RefSeq" id="WP_061522522.1">
    <property type="nucleotide sequence ID" value="NZ_JANBMN010000001.1"/>
</dbReference>
<dbReference type="STRING" id="1793963.AXI58_01255"/>
<keyword evidence="1" id="KW-0812">Transmembrane</keyword>
<evidence type="ECO:0008006" key="5">
    <source>
        <dbReference type="Google" id="ProtNLM"/>
    </source>
</evidence>